<protein>
    <submittedName>
        <fullName evidence="8">Cytochrome P450</fullName>
    </submittedName>
</protein>
<accession>A0A1G8T3I3</accession>
<dbReference type="PRINTS" id="PR00385">
    <property type="entry name" value="P450"/>
</dbReference>
<dbReference type="SUPFAM" id="SSF48264">
    <property type="entry name" value="Cytochrome P450"/>
    <property type="match status" value="1"/>
</dbReference>
<organism evidence="8 9">
    <name type="scientific">Nonomuraea jiangxiensis</name>
    <dbReference type="NCBI Taxonomy" id="633440"/>
    <lineage>
        <taxon>Bacteria</taxon>
        <taxon>Bacillati</taxon>
        <taxon>Actinomycetota</taxon>
        <taxon>Actinomycetes</taxon>
        <taxon>Streptosporangiales</taxon>
        <taxon>Streptosporangiaceae</taxon>
        <taxon>Nonomuraea</taxon>
    </lineage>
</organism>
<evidence type="ECO:0000313" key="8">
    <source>
        <dbReference type="EMBL" id="SDJ35967.1"/>
    </source>
</evidence>
<dbReference type="InterPro" id="IPR001128">
    <property type="entry name" value="Cyt_P450"/>
</dbReference>
<dbReference type="InterPro" id="IPR002397">
    <property type="entry name" value="Cyt_P450_B"/>
</dbReference>
<dbReference type="InterPro" id="IPR036396">
    <property type="entry name" value="Cyt_P450_sf"/>
</dbReference>
<keyword evidence="5 7" id="KW-0408">Iron</keyword>
<proteinExistence type="inferred from homology"/>
<dbReference type="STRING" id="633440.SAMN05421869_11056"/>
<dbReference type="FunFam" id="1.10.630.10:FF:000018">
    <property type="entry name" value="Cytochrome P450 monooxygenase"/>
    <property type="match status" value="1"/>
</dbReference>
<dbReference type="PRINTS" id="PR00359">
    <property type="entry name" value="BP450"/>
</dbReference>
<dbReference type="OrthoDB" id="4133219at2"/>
<keyword evidence="9" id="KW-1185">Reference proteome</keyword>
<evidence type="ECO:0000256" key="7">
    <source>
        <dbReference type="RuleBase" id="RU000461"/>
    </source>
</evidence>
<evidence type="ECO:0000313" key="9">
    <source>
        <dbReference type="Proteomes" id="UP000199202"/>
    </source>
</evidence>
<dbReference type="PANTHER" id="PTHR46696:SF1">
    <property type="entry name" value="CYTOCHROME P450 YJIB-RELATED"/>
    <property type="match status" value="1"/>
</dbReference>
<evidence type="ECO:0000256" key="6">
    <source>
        <dbReference type="ARBA" id="ARBA00023033"/>
    </source>
</evidence>
<dbReference type="GO" id="GO:0016705">
    <property type="term" value="F:oxidoreductase activity, acting on paired donors, with incorporation or reduction of molecular oxygen"/>
    <property type="evidence" value="ECO:0007669"/>
    <property type="project" value="InterPro"/>
</dbReference>
<dbReference type="AlphaFoldDB" id="A0A1G8T3I3"/>
<sequence>MSESTTVPLHMRRVGFDPAPELAAARDEERVKRVTTAHGDPAWLVTHYADVREVLGDAERFRVAPQGIARLPGAPKMTEEQLAKVRAGNLLGLDPPEHTRLRRMLAGEFTIRRMRRLEPRIERIVEDHLDAMEADGSPADLVASFALPVPSLVICELLGVPYEDRAGFQLRTSRMLDMTVPGEERLKAQFEQRAYMEDLVARIQADPGEELLGMLVREHGADLTTDELVGIGGLLLFAGHETTSNMLSLGTLALLRHPAQLQLLRNEPDRIDAAVEELLRWLSIVHSGTTKITTTDVEIGGQAIGAGELVLCTLPAANRDPGFLADADTLDLERGAPGHVAFGHGVHHCLGAPLARMELRIALPALLRRFPGLRVSGEPRFRTFSVVYGLSSLEVAW</sequence>
<name>A0A1G8T3I3_9ACTN</name>
<reference evidence="8 9" key="1">
    <citation type="submission" date="2016-10" db="EMBL/GenBank/DDBJ databases">
        <authorList>
            <person name="de Groot N.N."/>
        </authorList>
    </citation>
    <scope>NUCLEOTIDE SEQUENCE [LARGE SCALE GENOMIC DNA]</scope>
    <source>
        <strain evidence="8 9">CGMCC 4.6533</strain>
    </source>
</reference>
<dbReference type="PROSITE" id="PS00086">
    <property type="entry name" value="CYTOCHROME_P450"/>
    <property type="match status" value="1"/>
</dbReference>
<evidence type="ECO:0000256" key="3">
    <source>
        <dbReference type="ARBA" id="ARBA00022723"/>
    </source>
</evidence>
<evidence type="ECO:0000256" key="4">
    <source>
        <dbReference type="ARBA" id="ARBA00023002"/>
    </source>
</evidence>
<dbReference type="CDD" id="cd11030">
    <property type="entry name" value="CYP105-like"/>
    <property type="match status" value="1"/>
</dbReference>
<dbReference type="Pfam" id="PF00067">
    <property type="entry name" value="p450"/>
    <property type="match status" value="1"/>
</dbReference>
<evidence type="ECO:0000256" key="1">
    <source>
        <dbReference type="ARBA" id="ARBA00010617"/>
    </source>
</evidence>
<keyword evidence="4 7" id="KW-0560">Oxidoreductase</keyword>
<dbReference type="GO" id="GO:0005506">
    <property type="term" value="F:iron ion binding"/>
    <property type="evidence" value="ECO:0007669"/>
    <property type="project" value="InterPro"/>
</dbReference>
<dbReference type="Proteomes" id="UP000199202">
    <property type="component" value="Unassembled WGS sequence"/>
</dbReference>
<dbReference type="InterPro" id="IPR017972">
    <property type="entry name" value="Cyt_P450_CS"/>
</dbReference>
<keyword evidence="3 7" id="KW-0479">Metal-binding</keyword>
<dbReference type="GO" id="GO:0004497">
    <property type="term" value="F:monooxygenase activity"/>
    <property type="evidence" value="ECO:0007669"/>
    <property type="project" value="UniProtKB-KW"/>
</dbReference>
<dbReference type="GO" id="GO:0020037">
    <property type="term" value="F:heme binding"/>
    <property type="evidence" value="ECO:0007669"/>
    <property type="project" value="InterPro"/>
</dbReference>
<keyword evidence="2 7" id="KW-0349">Heme</keyword>
<comment type="similarity">
    <text evidence="1 7">Belongs to the cytochrome P450 family.</text>
</comment>
<evidence type="ECO:0000256" key="2">
    <source>
        <dbReference type="ARBA" id="ARBA00022617"/>
    </source>
</evidence>
<dbReference type="Gene3D" id="1.10.630.10">
    <property type="entry name" value="Cytochrome P450"/>
    <property type="match status" value="1"/>
</dbReference>
<dbReference type="RefSeq" id="WP_090934233.1">
    <property type="nucleotide sequence ID" value="NZ_FNDJ01000010.1"/>
</dbReference>
<dbReference type="PANTHER" id="PTHR46696">
    <property type="entry name" value="P450, PUTATIVE (EUROFUNG)-RELATED"/>
    <property type="match status" value="1"/>
</dbReference>
<gene>
    <name evidence="8" type="ORF">SAMN05421869_11056</name>
</gene>
<dbReference type="EMBL" id="FNDJ01000010">
    <property type="protein sequence ID" value="SDJ35967.1"/>
    <property type="molecule type" value="Genomic_DNA"/>
</dbReference>
<evidence type="ECO:0000256" key="5">
    <source>
        <dbReference type="ARBA" id="ARBA00023004"/>
    </source>
</evidence>
<keyword evidence="6 7" id="KW-0503">Monooxygenase</keyword>